<dbReference type="GO" id="GO:0050661">
    <property type="term" value="F:NADP binding"/>
    <property type="evidence" value="ECO:0007669"/>
    <property type="project" value="InterPro"/>
</dbReference>
<sequence>MSSGKGLRVCVIGAGAAGLCAARHVSAQSKWFQKPVVYELNSLLGGTWVYNEQVGADQFGNPIHSSMYERMKTNLPKEVMAFPDFPFPSSPDSFLHHTKIQSYLEQYCRHFALDQFIQYNKKVELVQVQPDQSWLVKVQDLPSQSVAEAIFDVILVCNGHYSVPYYAPISNIERFQGIRMHSHDYRNPTRFQGMNVALLGAAASGIDISLEIAEEATQVYLCHNNPSIPSKLPTNMVQVPGIVECISPQGFVLADGSKVQVDCLLYCTGYEFQFPFLDGSCQVKVENRTVKPLYKHLVHCEHPTMAFLGIPTQICPFPFFHYQLLWYLKTLIHPGSKLPSEADMKADTDREMQERLAQGIPKRHFHKMGAIQWRYMEELAAQADLDPPNPQVEQLYNLVHGRRKTKLTQYKADQFELDHSGKFQLRQ</sequence>
<evidence type="ECO:0000313" key="10">
    <source>
        <dbReference type="Proteomes" id="UP000318571"/>
    </source>
</evidence>
<dbReference type="OMA" id="LYQHVVW"/>
<dbReference type="PANTHER" id="PTHR23023">
    <property type="entry name" value="DIMETHYLANILINE MONOOXYGENASE"/>
    <property type="match status" value="1"/>
</dbReference>
<evidence type="ECO:0000256" key="1">
    <source>
        <dbReference type="ARBA" id="ARBA00001974"/>
    </source>
</evidence>
<name>A0A553NF71_TIGCA</name>
<dbReference type="PIRSF" id="PIRSF000332">
    <property type="entry name" value="FMO"/>
    <property type="match status" value="1"/>
</dbReference>
<dbReference type="EC" id="1.-.-.-" evidence="8"/>
<dbReference type="EMBL" id="VCGU01000458">
    <property type="protein sequence ID" value="TRY64055.1"/>
    <property type="molecule type" value="Genomic_DNA"/>
</dbReference>
<comment type="cofactor">
    <cofactor evidence="1 8">
        <name>FAD</name>
        <dbReference type="ChEBI" id="CHEBI:57692"/>
    </cofactor>
</comment>
<keyword evidence="6 8" id="KW-0560">Oxidoreductase</keyword>
<dbReference type="OrthoDB" id="66881at2759"/>
<gene>
    <name evidence="9" type="ORF">TCAL_07717</name>
</gene>
<reference evidence="9 10" key="1">
    <citation type="journal article" date="2018" name="Nat. Ecol. Evol.">
        <title>Genomic signatures of mitonuclear coevolution across populations of Tigriopus californicus.</title>
        <authorList>
            <person name="Barreto F.S."/>
            <person name="Watson E.T."/>
            <person name="Lima T.G."/>
            <person name="Willett C.S."/>
            <person name="Edmands S."/>
            <person name="Li W."/>
            <person name="Burton R.S."/>
        </authorList>
    </citation>
    <scope>NUCLEOTIDE SEQUENCE [LARGE SCALE GENOMIC DNA]</scope>
    <source>
        <strain evidence="9 10">San Diego</strain>
    </source>
</reference>
<keyword evidence="4 8" id="KW-0274">FAD</keyword>
<comment type="caution">
    <text evidence="9">The sequence shown here is derived from an EMBL/GenBank/DDBJ whole genome shotgun (WGS) entry which is preliminary data.</text>
</comment>
<proteinExistence type="inferred from homology"/>
<organism evidence="9 10">
    <name type="scientific">Tigriopus californicus</name>
    <name type="common">Marine copepod</name>
    <dbReference type="NCBI Taxonomy" id="6832"/>
    <lineage>
        <taxon>Eukaryota</taxon>
        <taxon>Metazoa</taxon>
        <taxon>Ecdysozoa</taxon>
        <taxon>Arthropoda</taxon>
        <taxon>Crustacea</taxon>
        <taxon>Multicrustacea</taxon>
        <taxon>Hexanauplia</taxon>
        <taxon>Copepoda</taxon>
        <taxon>Harpacticoida</taxon>
        <taxon>Harpacticidae</taxon>
        <taxon>Tigriopus</taxon>
    </lineage>
</organism>
<evidence type="ECO:0000256" key="3">
    <source>
        <dbReference type="ARBA" id="ARBA00022630"/>
    </source>
</evidence>
<dbReference type="SUPFAM" id="SSF51905">
    <property type="entry name" value="FAD/NAD(P)-binding domain"/>
    <property type="match status" value="2"/>
</dbReference>
<dbReference type="GO" id="GO:0050660">
    <property type="term" value="F:flavin adenine dinucleotide binding"/>
    <property type="evidence" value="ECO:0007669"/>
    <property type="project" value="InterPro"/>
</dbReference>
<dbReference type="Gene3D" id="3.50.50.60">
    <property type="entry name" value="FAD/NAD(P)-binding domain"/>
    <property type="match status" value="2"/>
</dbReference>
<dbReference type="InterPro" id="IPR036188">
    <property type="entry name" value="FAD/NAD-bd_sf"/>
</dbReference>
<dbReference type="InterPro" id="IPR020946">
    <property type="entry name" value="Flavin_mOase-like"/>
</dbReference>
<keyword evidence="3 8" id="KW-0285">Flavoprotein</keyword>
<keyword evidence="5" id="KW-0521">NADP</keyword>
<evidence type="ECO:0000256" key="7">
    <source>
        <dbReference type="ARBA" id="ARBA00023033"/>
    </source>
</evidence>
<evidence type="ECO:0000256" key="6">
    <source>
        <dbReference type="ARBA" id="ARBA00023002"/>
    </source>
</evidence>
<comment type="similarity">
    <text evidence="2 8">Belongs to the FMO family.</text>
</comment>
<dbReference type="InterPro" id="IPR050346">
    <property type="entry name" value="FMO-like"/>
</dbReference>
<evidence type="ECO:0000313" key="9">
    <source>
        <dbReference type="EMBL" id="TRY64055.1"/>
    </source>
</evidence>
<protein>
    <recommendedName>
        <fullName evidence="8">Flavin-containing monooxygenase</fullName>
        <ecNumber evidence="8">1.-.-.-</ecNumber>
    </recommendedName>
</protein>
<keyword evidence="10" id="KW-1185">Reference proteome</keyword>
<dbReference type="Pfam" id="PF00743">
    <property type="entry name" value="FMO-like"/>
    <property type="match status" value="2"/>
</dbReference>
<accession>A0A553NF71</accession>
<dbReference type="GO" id="GO:0004499">
    <property type="term" value="F:N,N-dimethylaniline monooxygenase activity"/>
    <property type="evidence" value="ECO:0007669"/>
    <property type="project" value="InterPro"/>
</dbReference>
<keyword evidence="7 8" id="KW-0503">Monooxygenase</keyword>
<dbReference type="FunFam" id="3.50.50.60:FF:000138">
    <property type="entry name" value="Flavin-containing monooxygenase"/>
    <property type="match status" value="1"/>
</dbReference>
<dbReference type="Proteomes" id="UP000318571">
    <property type="component" value="Chromosome 10"/>
</dbReference>
<dbReference type="AlphaFoldDB" id="A0A553NF71"/>
<evidence type="ECO:0000256" key="2">
    <source>
        <dbReference type="ARBA" id="ARBA00009183"/>
    </source>
</evidence>
<evidence type="ECO:0000256" key="8">
    <source>
        <dbReference type="RuleBase" id="RU361177"/>
    </source>
</evidence>
<dbReference type="InterPro" id="IPR000960">
    <property type="entry name" value="Flavin_mOase"/>
</dbReference>
<evidence type="ECO:0000256" key="5">
    <source>
        <dbReference type="ARBA" id="ARBA00022857"/>
    </source>
</evidence>
<dbReference type="STRING" id="6832.A0A553NF71"/>
<dbReference type="PRINTS" id="PR00370">
    <property type="entry name" value="FMOXYGENASE"/>
</dbReference>
<evidence type="ECO:0000256" key="4">
    <source>
        <dbReference type="ARBA" id="ARBA00022827"/>
    </source>
</evidence>